<gene>
    <name evidence="5" type="ORF">SR882_03930</name>
</gene>
<proteinExistence type="inferred from homology"/>
<dbReference type="InterPro" id="IPR000189">
    <property type="entry name" value="Transglyc_AS"/>
</dbReference>
<evidence type="ECO:0000259" key="4">
    <source>
        <dbReference type="Pfam" id="PF13511"/>
    </source>
</evidence>
<comment type="similarity">
    <text evidence="1">Belongs to the transglycosylase Slt family.</text>
</comment>
<dbReference type="InterPro" id="IPR025392">
    <property type="entry name" value="DUF4124"/>
</dbReference>
<dbReference type="CDD" id="cd00254">
    <property type="entry name" value="LT-like"/>
    <property type="match status" value="1"/>
</dbReference>
<name>A0ABZ0YYE3_9GAMM</name>
<evidence type="ECO:0000313" key="6">
    <source>
        <dbReference type="Proteomes" id="UP001327459"/>
    </source>
</evidence>
<accession>A0ABZ0YYE3</accession>
<dbReference type="InterPro" id="IPR023346">
    <property type="entry name" value="Lysozyme-like_dom_sf"/>
</dbReference>
<feature type="region of interest" description="Disordered" evidence="2">
    <location>
        <begin position="1"/>
        <end position="21"/>
    </location>
</feature>
<dbReference type="Pfam" id="PF01464">
    <property type="entry name" value="SLT"/>
    <property type="match status" value="1"/>
</dbReference>
<dbReference type="Gene3D" id="1.10.530.10">
    <property type="match status" value="1"/>
</dbReference>
<evidence type="ECO:0000256" key="1">
    <source>
        <dbReference type="ARBA" id="ARBA00007734"/>
    </source>
</evidence>
<protein>
    <submittedName>
        <fullName evidence="5">Lytic transglycosylase domain-containing protein</fullName>
    </submittedName>
</protein>
<organism evidence="5 6">
    <name type="scientific">Guyparkeria halophila</name>
    <dbReference type="NCBI Taxonomy" id="47960"/>
    <lineage>
        <taxon>Bacteria</taxon>
        <taxon>Pseudomonadati</taxon>
        <taxon>Pseudomonadota</taxon>
        <taxon>Gammaproteobacteria</taxon>
        <taxon>Chromatiales</taxon>
        <taxon>Thioalkalibacteraceae</taxon>
        <taxon>Guyparkeria</taxon>
    </lineage>
</organism>
<feature type="domain" description="DUF4124" evidence="4">
    <location>
        <begin position="41"/>
        <end position="72"/>
    </location>
</feature>
<reference evidence="5 6" key="1">
    <citation type="submission" date="2023-11" db="EMBL/GenBank/DDBJ databases">
        <title>MicrobeMod: A computational toolkit for identifying prokaryotic methylation and restriction-modification with nanopore sequencing.</title>
        <authorList>
            <person name="Crits-Christoph A."/>
            <person name="Kang S.C."/>
            <person name="Lee H."/>
            <person name="Ostrov N."/>
        </authorList>
    </citation>
    <scope>NUCLEOTIDE SEQUENCE [LARGE SCALE GENOMIC DNA]</scope>
    <source>
        <strain evidence="5 6">ATCC 49870</strain>
    </source>
</reference>
<dbReference type="Pfam" id="PF13511">
    <property type="entry name" value="DUF4124"/>
    <property type="match status" value="1"/>
</dbReference>
<dbReference type="PANTHER" id="PTHR37423">
    <property type="entry name" value="SOLUBLE LYTIC MUREIN TRANSGLYCOSYLASE-RELATED"/>
    <property type="match status" value="1"/>
</dbReference>
<dbReference type="PROSITE" id="PS00922">
    <property type="entry name" value="TRANSGLYCOSYLASE"/>
    <property type="match status" value="1"/>
</dbReference>
<dbReference type="InterPro" id="IPR008258">
    <property type="entry name" value="Transglycosylase_SLT_dom_1"/>
</dbReference>
<sequence length="231" mass="25377">MTASVSKRRANRNAAGRMPDRRWLRPTPAAWPLAGISVLVMWLAAGSAAADVYKYRDAQGVVHLTNVPQQSADEPYALWRKSEATKPKGWQDGYRVMPRLVHDRFVEPVNRFAGLYGVDPTLIRAVIHAESAFRPEVVSPKGAGGLMQLMPGTAARFDVVDRFDPEDNIAGGVAYLALLLEMFQGDRELAVAAYNAGENAVKRYGGIPPYEETRTYVKRVMQLQAAYAGAG</sequence>
<evidence type="ECO:0000256" key="2">
    <source>
        <dbReference type="SAM" id="MobiDB-lite"/>
    </source>
</evidence>
<keyword evidence="6" id="KW-1185">Reference proteome</keyword>
<feature type="domain" description="Transglycosylase SLT" evidence="3">
    <location>
        <begin position="114"/>
        <end position="208"/>
    </location>
</feature>
<dbReference type="EMBL" id="CP140153">
    <property type="protein sequence ID" value="WQH17061.1"/>
    <property type="molecule type" value="Genomic_DNA"/>
</dbReference>
<evidence type="ECO:0000259" key="3">
    <source>
        <dbReference type="Pfam" id="PF01464"/>
    </source>
</evidence>
<dbReference type="RefSeq" id="WP_322522043.1">
    <property type="nucleotide sequence ID" value="NZ_CP140153.1"/>
</dbReference>
<dbReference type="PANTHER" id="PTHR37423:SF2">
    <property type="entry name" value="MEMBRANE-BOUND LYTIC MUREIN TRANSGLYCOSYLASE C"/>
    <property type="match status" value="1"/>
</dbReference>
<dbReference type="Proteomes" id="UP001327459">
    <property type="component" value="Chromosome"/>
</dbReference>
<dbReference type="SUPFAM" id="SSF53955">
    <property type="entry name" value="Lysozyme-like"/>
    <property type="match status" value="1"/>
</dbReference>
<feature type="compositionally biased region" description="Basic residues" evidence="2">
    <location>
        <begin position="1"/>
        <end position="11"/>
    </location>
</feature>
<evidence type="ECO:0000313" key="5">
    <source>
        <dbReference type="EMBL" id="WQH17061.1"/>
    </source>
</evidence>